<keyword evidence="11" id="KW-1185">Reference proteome</keyword>
<comment type="similarity">
    <text evidence="1 7">Belongs to the SbcD family.</text>
</comment>
<dbReference type="CDD" id="cd00840">
    <property type="entry name" value="MPP_Mre11_N"/>
    <property type="match status" value="1"/>
</dbReference>
<dbReference type="Gene3D" id="3.30.160.720">
    <property type="match status" value="1"/>
</dbReference>
<dbReference type="SUPFAM" id="SSF56300">
    <property type="entry name" value="Metallo-dependent phosphatases"/>
    <property type="match status" value="1"/>
</dbReference>
<comment type="subunit">
    <text evidence="2 7">Heterodimer of SbcC and SbcD.</text>
</comment>
<reference evidence="10 11" key="1">
    <citation type="submission" date="2021-02" db="EMBL/GenBank/DDBJ databases">
        <title>A novel species of genus Amphritea isolated from a fishpond in China.</title>
        <authorList>
            <person name="Lu H."/>
        </authorList>
    </citation>
    <scope>NUCLEOTIDE SEQUENCE [LARGE SCALE GENOMIC DNA]</scope>
    <source>
        <strain evidence="10 11">RP18W</strain>
    </source>
</reference>
<evidence type="ECO:0000256" key="6">
    <source>
        <dbReference type="ARBA" id="ARBA00022839"/>
    </source>
</evidence>
<gene>
    <name evidence="7 10" type="primary">sbcD</name>
    <name evidence="10" type="ORF">JW498_13110</name>
</gene>
<dbReference type="Pfam" id="PF12320">
    <property type="entry name" value="SbcD_C"/>
    <property type="match status" value="1"/>
</dbReference>
<dbReference type="NCBIfam" id="TIGR00619">
    <property type="entry name" value="sbcd"/>
    <property type="match status" value="1"/>
</dbReference>
<keyword evidence="5 7" id="KW-0378">Hydrolase</keyword>
<sequence length="426" mass="47213">MKLLHTSDWHLGQSFFTKIRKAEHQAFLNWLLQQVAAYKVDAVVVAGDIFDTGTPPSYAREMYNRFIVAISQLNCTLVVLGGNHDSVSTLNESKQLVARLNTHVVANVAANEGASDNADDQQSDNQIIELKNSAGETGAILCAIPFIRPRDVIQSRAGESGQEKRQALGEAIKQHYHQLYQAALTLRDEKQLEVPIVATGHLTALGVSQSDSVRDIYIGTLDGFAADGFPPADYIALGHIHRPQMVAKSEHIRYSGSPIPLSFDELKTTKQVVLVSFNAAETEAITPLEVPQFQAMAVIKGDLSSIEARLKTFETLPSGQSVWLSIEVETQDYLADLPQRIQALTEGLPVEVLQLRRSRNTARQTLNQIERETLAELTPEDVFAKRLELESFEGDAEQARLGRIRQQFRQIVSEVENPEQNPEANP</sequence>
<dbReference type="GO" id="GO:0004527">
    <property type="term" value="F:exonuclease activity"/>
    <property type="evidence" value="ECO:0007669"/>
    <property type="project" value="UniProtKB-KW"/>
</dbReference>
<dbReference type="NCBIfam" id="NF008206">
    <property type="entry name" value="PRK10966.1"/>
    <property type="match status" value="1"/>
</dbReference>
<keyword evidence="4 7" id="KW-0540">Nuclease</keyword>
<evidence type="ECO:0000256" key="2">
    <source>
        <dbReference type="ARBA" id="ARBA00011322"/>
    </source>
</evidence>
<dbReference type="InterPro" id="IPR004843">
    <property type="entry name" value="Calcineurin-like_PHP"/>
</dbReference>
<comment type="function">
    <text evidence="7">SbcCD cleaves DNA hairpin structures. These structures can inhibit DNA replication and are intermediates in certain DNA recombination reactions. The complex acts as a 3'-&gt;5' double strand exonuclease that can open hairpins. It also has a 5' single-strand endonuclease activity.</text>
</comment>
<evidence type="ECO:0000259" key="9">
    <source>
        <dbReference type="Pfam" id="PF12320"/>
    </source>
</evidence>
<dbReference type="RefSeq" id="WP_205213809.1">
    <property type="nucleotide sequence ID" value="NZ_JAFFZP010000020.1"/>
</dbReference>
<feature type="domain" description="Calcineurin-like phosphoesterase" evidence="8">
    <location>
        <begin position="1"/>
        <end position="97"/>
    </location>
</feature>
<evidence type="ECO:0000259" key="8">
    <source>
        <dbReference type="Pfam" id="PF00149"/>
    </source>
</evidence>
<evidence type="ECO:0000256" key="5">
    <source>
        <dbReference type="ARBA" id="ARBA00022801"/>
    </source>
</evidence>
<comment type="caution">
    <text evidence="10">The sequence shown here is derived from an EMBL/GenBank/DDBJ whole genome shotgun (WGS) entry which is preliminary data.</text>
</comment>
<organism evidence="10 11">
    <name type="scientific">Amphritea pacifica</name>
    <dbReference type="NCBI Taxonomy" id="2811233"/>
    <lineage>
        <taxon>Bacteria</taxon>
        <taxon>Pseudomonadati</taxon>
        <taxon>Pseudomonadota</taxon>
        <taxon>Gammaproteobacteria</taxon>
        <taxon>Oceanospirillales</taxon>
        <taxon>Oceanospirillaceae</taxon>
        <taxon>Amphritea</taxon>
    </lineage>
</organism>
<feature type="domain" description="Nuclease SbcCD subunit D C-terminal" evidence="9">
    <location>
        <begin position="293"/>
        <end position="390"/>
    </location>
</feature>
<evidence type="ECO:0000256" key="1">
    <source>
        <dbReference type="ARBA" id="ARBA00010555"/>
    </source>
</evidence>
<keyword evidence="7" id="KW-0235">DNA replication</keyword>
<dbReference type="Proteomes" id="UP000760472">
    <property type="component" value="Unassembled WGS sequence"/>
</dbReference>
<evidence type="ECO:0000256" key="4">
    <source>
        <dbReference type="ARBA" id="ARBA00022722"/>
    </source>
</evidence>
<dbReference type="InterPro" id="IPR026843">
    <property type="entry name" value="SbcD_C"/>
</dbReference>
<protein>
    <recommendedName>
        <fullName evidence="3 7">Nuclease SbcCD subunit D</fullName>
    </recommendedName>
</protein>
<proteinExistence type="inferred from homology"/>
<dbReference type="InterPro" id="IPR041796">
    <property type="entry name" value="Mre11_N"/>
</dbReference>
<dbReference type="InterPro" id="IPR029052">
    <property type="entry name" value="Metallo-depent_PP-like"/>
</dbReference>
<dbReference type="PANTHER" id="PTHR30337">
    <property type="entry name" value="COMPONENT OF ATP-DEPENDENT DSDNA EXONUCLEASE"/>
    <property type="match status" value="1"/>
</dbReference>
<dbReference type="InterPro" id="IPR050535">
    <property type="entry name" value="DNA_Repair-Maintenance_Comp"/>
</dbReference>
<dbReference type="EMBL" id="JAFFZP010000020">
    <property type="protein sequence ID" value="MBN0988305.1"/>
    <property type="molecule type" value="Genomic_DNA"/>
</dbReference>
<dbReference type="PANTHER" id="PTHR30337:SF0">
    <property type="entry name" value="NUCLEASE SBCCD SUBUNIT D"/>
    <property type="match status" value="1"/>
</dbReference>
<evidence type="ECO:0000313" key="10">
    <source>
        <dbReference type="EMBL" id="MBN0988305.1"/>
    </source>
</evidence>
<keyword evidence="7" id="KW-0255">Endonuclease</keyword>
<keyword evidence="6 7" id="KW-0269">Exonuclease</keyword>
<accession>A0ABS2W9M0</accession>
<evidence type="ECO:0000256" key="3">
    <source>
        <dbReference type="ARBA" id="ARBA00013365"/>
    </source>
</evidence>
<dbReference type="Pfam" id="PF00149">
    <property type="entry name" value="Metallophos"/>
    <property type="match status" value="1"/>
</dbReference>
<evidence type="ECO:0000313" key="11">
    <source>
        <dbReference type="Proteomes" id="UP000760472"/>
    </source>
</evidence>
<dbReference type="Gene3D" id="3.60.21.10">
    <property type="match status" value="1"/>
</dbReference>
<keyword evidence="7" id="KW-0233">DNA recombination</keyword>
<name>A0ABS2W9M0_9GAMM</name>
<dbReference type="InterPro" id="IPR004593">
    <property type="entry name" value="SbcD"/>
</dbReference>
<evidence type="ECO:0000256" key="7">
    <source>
        <dbReference type="RuleBase" id="RU363069"/>
    </source>
</evidence>